<accession>A0A914R0P9</accession>
<dbReference type="WBParaSite" id="PDA_v2.g9818.t1">
    <property type="protein sequence ID" value="PDA_v2.g9818.t1"/>
    <property type="gene ID" value="PDA_v2.g9818"/>
</dbReference>
<evidence type="ECO:0000313" key="1">
    <source>
        <dbReference type="Proteomes" id="UP000887578"/>
    </source>
</evidence>
<proteinExistence type="predicted"/>
<reference evidence="2" key="1">
    <citation type="submission" date="2022-11" db="UniProtKB">
        <authorList>
            <consortium name="WormBaseParasite"/>
        </authorList>
    </citation>
    <scope>IDENTIFICATION</scope>
</reference>
<organism evidence="1 2">
    <name type="scientific">Panagrolaimus davidi</name>
    <dbReference type="NCBI Taxonomy" id="227884"/>
    <lineage>
        <taxon>Eukaryota</taxon>
        <taxon>Metazoa</taxon>
        <taxon>Ecdysozoa</taxon>
        <taxon>Nematoda</taxon>
        <taxon>Chromadorea</taxon>
        <taxon>Rhabditida</taxon>
        <taxon>Tylenchina</taxon>
        <taxon>Panagrolaimomorpha</taxon>
        <taxon>Panagrolaimoidea</taxon>
        <taxon>Panagrolaimidae</taxon>
        <taxon>Panagrolaimus</taxon>
    </lineage>
</organism>
<protein>
    <submittedName>
        <fullName evidence="2">Uncharacterized protein</fullName>
    </submittedName>
</protein>
<sequence>MEVKRDHIIRAITYIDEIHVFTTILETNEKKEIFVRNFDIYYAAEQFFEEIYSHVEKAKICGIIFVMGNTLRPSFMDSYPFRLKCRNYCYEHNIPIAFTCYKCMEMQAALHTSKIPINELKNGEIITVIAKIVSTQRDLVSSIPMRYDNNEFQILPTFLYFNPDLKSKEFQEDFLKTKLLNSKYYIIVYPDEESTNRYQKVFDSLNSVFIERWDKTMTTKVDMEVTLHKLGLQKANFSVNYCPVVFKAVYGDEILFSSEEKFPMKKSCEINVDSKKTVKHEIHQKGWDAVIFTREISLKNYISPKATVTMEIDKNLCFKFDVQQLT</sequence>
<evidence type="ECO:0000313" key="2">
    <source>
        <dbReference type="WBParaSite" id="PDA_v2.g9818.t1"/>
    </source>
</evidence>
<dbReference type="Proteomes" id="UP000887578">
    <property type="component" value="Unplaced"/>
</dbReference>
<dbReference type="AlphaFoldDB" id="A0A914R0P9"/>
<name>A0A914R0P9_9BILA</name>
<keyword evidence="1" id="KW-1185">Reference proteome</keyword>